<reference evidence="8 9" key="1">
    <citation type="submission" date="2016-12" db="EMBL/GenBank/DDBJ databases">
        <authorList>
            <person name="Song W.-J."/>
            <person name="Kurnit D.M."/>
        </authorList>
    </citation>
    <scope>NUCLEOTIDE SEQUENCE [LARGE SCALE GENOMIC DNA]</scope>
    <source>
        <strain evidence="8 9">DSM 19599</strain>
    </source>
</reference>
<evidence type="ECO:0000313" key="9">
    <source>
        <dbReference type="Proteomes" id="UP000186406"/>
    </source>
</evidence>
<keyword evidence="3" id="KW-1003">Cell membrane</keyword>
<dbReference type="InterPro" id="IPR052518">
    <property type="entry name" value="CHR_Transporter"/>
</dbReference>
<dbReference type="STRING" id="1123029.SAMN02745172_03745"/>
<sequence length="174" mass="18483">MNETNWSLLGVFSLLSILAIGGGTAVLPEMKTLTIEAHHWLTDDQFRNIYSLGQLAPGPNMLMVIVIGYHVAGFTGALIAFVGFFGPAGFIALATNRLWGRFEGSPWRLSVQRAMAPIVVGLMASGTIAVARTATTEVITVIFAAVVFAVMFLRKINPALLILAGAGAGVLLLR</sequence>
<keyword evidence="5 7" id="KW-1133">Transmembrane helix</keyword>
<feature type="transmembrane region" description="Helical" evidence="7">
    <location>
        <begin position="156"/>
        <end position="173"/>
    </location>
</feature>
<feature type="transmembrane region" description="Helical" evidence="7">
    <location>
        <begin position="78"/>
        <end position="99"/>
    </location>
</feature>
<comment type="subcellular location">
    <subcellularLocation>
        <location evidence="1">Cell membrane</location>
        <topology evidence="1">Multi-pass membrane protein</topology>
    </subcellularLocation>
</comment>
<organism evidence="8 9">
    <name type="scientific">Pseudoxanthobacter soli DSM 19599</name>
    <dbReference type="NCBI Taxonomy" id="1123029"/>
    <lineage>
        <taxon>Bacteria</taxon>
        <taxon>Pseudomonadati</taxon>
        <taxon>Pseudomonadota</taxon>
        <taxon>Alphaproteobacteria</taxon>
        <taxon>Hyphomicrobiales</taxon>
        <taxon>Segnochrobactraceae</taxon>
        <taxon>Pseudoxanthobacter</taxon>
    </lineage>
</organism>
<proteinExistence type="inferred from homology"/>
<evidence type="ECO:0000313" key="8">
    <source>
        <dbReference type="EMBL" id="SHO67081.1"/>
    </source>
</evidence>
<feature type="transmembrane region" description="Helical" evidence="7">
    <location>
        <begin position="120"/>
        <end position="150"/>
    </location>
</feature>
<accession>A0A1M7ZQE3</accession>
<evidence type="ECO:0000256" key="2">
    <source>
        <dbReference type="ARBA" id="ARBA00005262"/>
    </source>
</evidence>
<evidence type="ECO:0000256" key="4">
    <source>
        <dbReference type="ARBA" id="ARBA00022692"/>
    </source>
</evidence>
<dbReference type="GO" id="GO:0015109">
    <property type="term" value="F:chromate transmembrane transporter activity"/>
    <property type="evidence" value="ECO:0007669"/>
    <property type="project" value="InterPro"/>
</dbReference>
<feature type="transmembrane region" description="Helical" evidence="7">
    <location>
        <begin position="6"/>
        <end position="28"/>
    </location>
</feature>
<keyword evidence="4 7" id="KW-0812">Transmembrane</keyword>
<evidence type="ECO:0000256" key="3">
    <source>
        <dbReference type="ARBA" id="ARBA00022475"/>
    </source>
</evidence>
<dbReference type="AlphaFoldDB" id="A0A1M7ZQE3"/>
<comment type="similarity">
    <text evidence="2">Belongs to the chromate ion transporter (CHR) (TC 2.A.51) family.</text>
</comment>
<evidence type="ECO:0000256" key="7">
    <source>
        <dbReference type="SAM" id="Phobius"/>
    </source>
</evidence>
<protein>
    <submittedName>
        <fullName evidence="8">Chromate transporter</fullName>
    </submittedName>
</protein>
<gene>
    <name evidence="8" type="ORF">SAMN02745172_03745</name>
</gene>
<dbReference type="InterPro" id="IPR003370">
    <property type="entry name" value="Chromate_transpt"/>
</dbReference>
<dbReference type="GO" id="GO:0005886">
    <property type="term" value="C:plasma membrane"/>
    <property type="evidence" value="ECO:0007669"/>
    <property type="project" value="UniProtKB-SubCell"/>
</dbReference>
<dbReference type="Proteomes" id="UP000186406">
    <property type="component" value="Unassembled WGS sequence"/>
</dbReference>
<dbReference type="Pfam" id="PF02417">
    <property type="entry name" value="Chromate_transp"/>
    <property type="match status" value="1"/>
</dbReference>
<evidence type="ECO:0000256" key="1">
    <source>
        <dbReference type="ARBA" id="ARBA00004651"/>
    </source>
</evidence>
<keyword evidence="6 7" id="KW-0472">Membrane</keyword>
<evidence type="ECO:0000256" key="5">
    <source>
        <dbReference type="ARBA" id="ARBA00022989"/>
    </source>
</evidence>
<dbReference type="EMBL" id="FRXO01000010">
    <property type="protein sequence ID" value="SHO67081.1"/>
    <property type="molecule type" value="Genomic_DNA"/>
</dbReference>
<name>A0A1M7ZQE3_9HYPH</name>
<dbReference type="RefSeq" id="WP_073631544.1">
    <property type="nucleotide sequence ID" value="NZ_FRXO01000010.1"/>
</dbReference>
<keyword evidence="9" id="KW-1185">Reference proteome</keyword>
<dbReference type="PANTHER" id="PTHR43663:SF1">
    <property type="entry name" value="CHROMATE TRANSPORTER"/>
    <property type="match status" value="1"/>
</dbReference>
<dbReference type="OrthoDB" id="556585at2"/>
<evidence type="ECO:0000256" key="6">
    <source>
        <dbReference type="ARBA" id="ARBA00023136"/>
    </source>
</evidence>
<dbReference type="PANTHER" id="PTHR43663">
    <property type="entry name" value="CHROMATE TRANSPORT PROTEIN-RELATED"/>
    <property type="match status" value="1"/>
</dbReference>